<comment type="caution">
    <text evidence="2">The sequence shown here is derived from an EMBL/GenBank/DDBJ whole genome shotgun (WGS) entry which is preliminary data.</text>
</comment>
<evidence type="ECO:0000313" key="3">
    <source>
        <dbReference type="Proteomes" id="UP001227543"/>
    </source>
</evidence>
<dbReference type="Proteomes" id="UP001227543">
    <property type="component" value="Unassembled WGS sequence"/>
</dbReference>
<dbReference type="InterPro" id="IPR010730">
    <property type="entry name" value="HET"/>
</dbReference>
<feature type="domain" description="Heterokaryon incompatibility" evidence="1">
    <location>
        <begin position="2"/>
        <end position="96"/>
    </location>
</feature>
<sequence length="98" mass="11382">MCLSHCWGKIKIKCKTETDNLKRQLESIPWSLLPPSFQQAVEITRKLGVRYLWIDSLCIIQDDKIDWEKEAAQMVNVYRNSYATIAVSWSHDSEGGCY</sequence>
<evidence type="ECO:0000313" key="2">
    <source>
        <dbReference type="EMBL" id="KAK1470407.1"/>
    </source>
</evidence>
<dbReference type="EMBL" id="MLFU01000267">
    <property type="protein sequence ID" value="KAK1470407.1"/>
    <property type="molecule type" value="Genomic_DNA"/>
</dbReference>
<accession>A0ABQ9QHR7</accession>
<dbReference type="PANTHER" id="PTHR33112">
    <property type="entry name" value="DOMAIN PROTEIN, PUTATIVE-RELATED"/>
    <property type="match status" value="1"/>
</dbReference>
<gene>
    <name evidence="2" type="ORF">CTAM01_16823</name>
</gene>
<dbReference type="GeneID" id="85417053"/>
<proteinExistence type="predicted"/>
<dbReference type="PANTHER" id="PTHR33112:SF9">
    <property type="entry name" value="HETEROKARYON INCOMPATIBILITY DOMAIN-CONTAINING PROTEIN"/>
    <property type="match status" value="1"/>
</dbReference>
<name>A0ABQ9QHR7_9PEZI</name>
<dbReference type="RefSeq" id="XP_060372607.1">
    <property type="nucleotide sequence ID" value="XM_060532815.1"/>
</dbReference>
<reference evidence="2 3" key="1">
    <citation type="submission" date="2016-10" db="EMBL/GenBank/DDBJ databases">
        <title>The genome sequence of Colletotrichum fioriniae PJ7.</title>
        <authorList>
            <person name="Baroncelli R."/>
        </authorList>
    </citation>
    <scope>NUCLEOTIDE SEQUENCE [LARGE SCALE GENOMIC DNA]</scope>
    <source>
        <strain evidence="2 3">Tom-12</strain>
    </source>
</reference>
<evidence type="ECO:0000259" key="1">
    <source>
        <dbReference type="Pfam" id="PF06985"/>
    </source>
</evidence>
<organism evidence="2 3">
    <name type="scientific">Colletotrichum tamarilloi</name>
    <dbReference type="NCBI Taxonomy" id="1209934"/>
    <lineage>
        <taxon>Eukaryota</taxon>
        <taxon>Fungi</taxon>
        <taxon>Dikarya</taxon>
        <taxon>Ascomycota</taxon>
        <taxon>Pezizomycotina</taxon>
        <taxon>Sordariomycetes</taxon>
        <taxon>Hypocreomycetidae</taxon>
        <taxon>Glomerellales</taxon>
        <taxon>Glomerellaceae</taxon>
        <taxon>Colletotrichum</taxon>
        <taxon>Colletotrichum acutatum species complex</taxon>
    </lineage>
</organism>
<dbReference type="Pfam" id="PF06985">
    <property type="entry name" value="HET"/>
    <property type="match status" value="1"/>
</dbReference>
<protein>
    <submittedName>
        <fullName evidence="2">Heterokaryon incompatibility protein</fullName>
    </submittedName>
</protein>
<keyword evidence="3" id="KW-1185">Reference proteome</keyword>